<dbReference type="AlphaFoldDB" id="A0AAW1B3Q3"/>
<keyword evidence="2" id="KW-1133">Transmembrane helix</keyword>
<accession>A0AAW1B3Q3</accession>
<dbReference type="InterPro" id="IPR028939">
    <property type="entry name" value="P5C_Rdtase_cat_N"/>
</dbReference>
<evidence type="ECO:0000256" key="2">
    <source>
        <dbReference type="SAM" id="Phobius"/>
    </source>
</evidence>
<keyword evidence="1" id="KW-0560">Oxidoreductase</keyword>
<comment type="caution">
    <text evidence="4">The sequence shown here is derived from an EMBL/GenBank/DDBJ whole genome shotgun (WGS) entry which is preliminary data.</text>
</comment>
<keyword evidence="2" id="KW-0472">Membrane</keyword>
<evidence type="ECO:0000259" key="3">
    <source>
        <dbReference type="Pfam" id="PF03807"/>
    </source>
</evidence>
<organism evidence="4 5">
    <name type="scientific">Crotalus adamanteus</name>
    <name type="common">Eastern diamondback rattlesnake</name>
    <dbReference type="NCBI Taxonomy" id="8729"/>
    <lineage>
        <taxon>Eukaryota</taxon>
        <taxon>Metazoa</taxon>
        <taxon>Chordata</taxon>
        <taxon>Craniata</taxon>
        <taxon>Vertebrata</taxon>
        <taxon>Euteleostomi</taxon>
        <taxon>Lepidosauria</taxon>
        <taxon>Squamata</taxon>
        <taxon>Bifurcata</taxon>
        <taxon>Unidentata</taxon>
        <taxon>Episquamata</taxon>
        <taxon>Toxicofera</taxon>
        <taxon>Serpentes</taxon>
        <taxon>Colubroidea</taxon>
        <taxon>Viperidae</taxon>
        <taxon>Crotalinae</taxon>
        <taxon>Crotalus</taxon>
    </lineage>
</organism>
<keyword evidence="5" id="KW-1185">Reference proteome</keyword>
<name>A0AAW1B3Q3_CROAD</name>
<sequence>MQCGYSIVYGSRSTQKSGLIPQGATILSHAEAAETSDIIIVAVQRVHYNFLESLREILDEKVLVDVSNNLKINQYAESNAEYLAQLLPGSKVVKAFNTVSAWALQSGGLDASRQSYLGYLTLILCTAHTLGYVLYKTGKEWRDRREIHGQKRRHLQFPREETFSNPFLSRQWFDPDFLRFGAALRGHGEVAGGFRRVAN</sequence>
<dbReference type="Gene3D" id="3.40.50.720">
    <property type="entry name" value="NAD(P)-binding Rossmann-like Domain"/>
    <property type="match status" value="1"/>
</dbReference>
<feature type="transmembrane region" description="Helical" evidence="2">
    <location>
        <begin position="116"/>
        <end position="135"/>
    </location>
</feature>
<dbReference type="GO" id="GO:0015677">
    <property type="term" value="P:copper ion import"/>
    <property type="evidence" value="ECO:0007669"/>
    <property type="project" value="TreeGrafter"/>
</dbReference>
<dbReference type="Proteomes" id="UP001474421">
    <property type="component" value="Unassembled WGS sequence"/>
</dbReference>
<dbReference type="GO" id="GO:0005768">
    <property type="term" value="C:endosome"/>
    <property type="evidence" value="ECO:0007669"/>
    <property type="project" value="TreeGrafter"/>
</dbReference>
<gene>
    <name evidence="4" type="ORF">NXF25_019547</name>
</gene>
<dbReference type="GO" id="GO:0008823">
    <property type="term" value="F:cupric reductase (NADH) activity"/>
    <property type="evidence" value="ECO:0007669"/>
    <property type="project" value="TreeGrafter"/>
</dbReference>
<evidence type="ECO:0000256" key="1">
    <source>
        <dbReference type="ARBA" id="ARBA00023002"/>
    </source>
</evidence>
<dbReference type="PANTHER" id="PTHR14239">
    <property type="entry name" value="DUDULIN-RELATED"/>
    <property type="match status" value="1"/>
</dbReference>
<dbReference type="GO" id="GO:0052851">
    <property type="term" value="F:ferric-chelate reductase (NADPH) activity"/>
    <property type="evidence" value="ECO:0007669"/>
    <property type="project" value="TreeGrafter"/>
</dbReference>
<evidence type="ECO:0000313" key="4">
    <source>
        <dbReference type="EMBL" id="KAK9396186.1"/>
    </source>
</evidence>
<dbReference type="GO" id="GO:0005886">
    <property type="term" value="C:plasma membrane"/>
    <property type="evidence" value="ECO:0007669"/>
    <property type="project" value="TreeGrafter"/>
</dbReference>
<dbReference type="SUPFAM" id="SSF51735">
    <property type="entry name" value="NAD(P)-binding Rossmann-fold domains"/>
    <property type="match status" value="1"/>
</dbReference>
<reference evidence="4 5" key="1">
    <citation type="journal article" date="2024" name="Proc. Natl. Acad. Sci. U.S.A.">
        <title>The genetic regulatory architecture and epigenomic basis for age-related changes in rattlesnake venom.</title>
        <authorList>
            <person name="Hogan M.P."/>
            <person name="Holding M.L."/>
            <person name="Nystrom G.S."/>
            <person name="Colston T.J."/>
            <person name="Bartlett D.A."/>
            <person name="Mason A.J."/>
            <person name="Ellsworth S.A."/>
            <person name="Rautsaw R.M."/>
            <person name="Lawrence K.C."/>
            <person name="Strickland J.L."/>
            <person name="He B."/>
            <person name="Fraser P."/>
            <person name="Margres M.J."/>
            <person name="Gilbert D.M."/>
            <person name="Gibbs H.L."/>
            <person name="Parkinson C.L."/>
            <person name="Rokyta D.R."/>
        </authorList>
    </citation>
    <scope>NUCLEOTIDE SEQUENCE [LARGE SCALE GENOMIC DNA]</scope>
    <source>
        <strain evidence="4">DRR0105</strain>
    </source>
</reference>
<dbReference type="EMBL" id="JAOTOJ010000008">
    <property type="protein sequence ID" value="KAK9396186.1"/>
    <property type="molecule type" value="Genomic_DNA"/>
</dbReference>
<keyword evidence="2" id="KW-0812">Transmembrane</keyword>
<dbReference type="PANTHER" id="PTHR14239:SF5">
    <property type="entry name" value="METALLOREDUCTASE STEAP4"/>
    <property type="match status" value="1"/>
</dbReference>
<dbReference type="InterPro" id="IPR036291">
    <property type="entry name" value="NAD(P)-bd_dom_sf"/>
</dbReference>
<dbReference type="Pfam" id="PF03807">
    <property type="entry name" value="F420_oxidored"/>
    <property type="match status" value="1"/>
</dbReference>
<feature type="domain" description="Pyrroline-5-carboxylate reductase catalytic N-terminal" evidence="3">
    <location>
        <begin position="2"/>
        <end position="69"/>
    </location>
</feature>
<protein>
    <submittedName>
        <fullName evidence="4">Metalloreductase STEAP4</fullName>
    </submittedName>
</protein>
<dbReference type="InterPro" id="IPR051267">
    <property type="entry name" value="STEAP_metalloreductase"/>
</dbReference>
<proteinExistence type="predicted"/>
<evidence type="ECO:0000313" key="5">
    <source>
        <dbReference type="Proteomes" id="UP001474421"/>
    </source>
</evidence>